<dbReference type="Pfam" id="PF01551">
    <property type="entry name" value="Peptidase_M23"/>
    <property type="match status" value="1"/>
</dbReference>
<dbReference type="PANTHER" id="PTHR21666">
    <property type="entry name" value="PEPTIDASE-RELATED"/>
    <property type="match status" value="1"/>
</dbReference>
<feature type="region of interest" description="Disordered" evidence="1">
    <location>
        <begin position="1"/>
        <end position="25"/>
    </location>
</feature>
<dbReference type="EMBL" id="CAKLCM010000002">
    <property type="protein sequence ID" value="CAH0525764.1"/>
    <property type="molecule type" value="Genomic_DNA"/>
</dbReference>
<keyword evidence="4" id="KW-1185">Reference proteome</keyword>
<evidence type="ECO:0000313" key="3">
    <source>
        <dbReference type="EMBL" id="CAH0525764.1"/>
    </source>
</evidence>
<comment type="caution">
    <text evidence="3">The sequence shown here is derived from an EMBL/GenBank/DDBJ whole genome shotgun (WGS) entry which is preliminary data.</text>
</comment>
<protein>
    <recommendedName>
        <fullName evidence="2">M23ase beta-sheet core domain-containing protein</fullName>
    </recommendedName>
</protein>
<evidence type="ECO:0000256" key="1">
    <source>
        <dbReference type="SAM" id="MobiDB-lite"/>
    </source>
</evidence>
<organism evidence="3 4">
    <name type="scientific">Vibrio hippocampi</name>
    <dbReference type="NCBI Taxonomy" id="654686"/>
    <lineage>
        <taxon>Bacteria</taxon>
        <taxon>Pseudomonadati</taxon>
        <taxon>Pseudomonadota</taxon>
        <taxon>Gammaproteobacteria</taxon>
        <taxon>Vibrionales</taxon>
        <taxon>Vibrionaceae</taxon>
        <taxon>Vibrio</taxon>
    </lineage>
</organism>
<reference evidence="3" key="1">
    <citation type="submission" date="2021-12" db="EMBL/GenBank/DDBJ databases">
        <authorList>
            <person name="Rodrigo-Torres L."/>
            <person name="Arahal R. D."/>
            <person name="Lucena T."/>
        </authorList>
    </citation>
    <scope>NUCLEOTIDE SEQUENCE</scope>
    <source>
        <strain evidence="3">CECT 8226</strain>
    </source>
</reference>
<dbReference type="CDD" id="cd12797">
    <property type="entry name" value="M23_peptidase"/>
    <property type="match status" value="1"/>
</dbReference>
<gene>
    <name evidence="3" type="ORF">VHP8226_01295</name>
</gene>
<dbReference type="RefSeq" id="WP_290369156.1">
    <property type="nucleotide sequence ID" value="NZ_CAKLCM010000002.1"/>
</dbReference>
<dbReference type="Gene3D" id="2.70.70.10">
    <property type="entry name" value="Glucose Permease (Domain IIA)"/>
    <property type="match status" value="1"/>
</dbReference>
<dbReference type="SUPFAM" id="SSF51261">
    <property type="entry name" value="Duplicated hybrid motif"/>
    <property type="match status" value="1"/>
</dbReference>
<accession>A0ABM8ZHY1</accession>
<feature type="domain" description="M23ase beta-sheet core" evidence="2">
    <location>
        <begin position="120"/>
        <end position="180"/>
    </location>
</feature>
<dbReference type="Proteomes" id="UP000838160">
    <property type="component" value="Unassembled WGS sequence"/>
</dbReference>
<name>A0ABM8ZHY1_9VIBR</name>
<dbReference type="InterPro" id="IPR016047">
    <property type="entry name" value="M23ase_b-sheet_dom"/>
</dbReference>
<dbReference type="InterPro" id="IPR050570">
    <property type="entry name" value="Cell_wall_metabolism_enzyme"/>
</dbReference>
<evidence type="ECO:0000259" key="2">
    <source>
        <dbReference type="Pfam" id="PF01551"/>
    </source>
</evidence>
<evidence type="ECO:0000313" key="4">
    <source>
        <dbReference type="Proteomes" id="UP000838160"/>
    </source>
</evidence>
<dbReference type="InterPro" id="IPR011055">
    <property type="entry name" value="Dup_hybrid_motif"/>
</dbReference>
<proteinExistence type="predicted"/>
<sequence length="224" mass="24899">MISVSPPLRGDWKAANTPGDRIPSHGTHQFGQTYAYDFVRFKSVNHKDSFHTKSQLSYWMAQVTLPDCHGWGEPIFSPIDGVVREVVNFVKERERLHLLSDLGLAIYNGLFYSFEKDEVHKIGGNYLIIEGAECCAWIAHAKTGSIVPKVGDVVKAGDVVAELGHSGNSTAPHLHFQLMDRLDVRTAKGIPCCFNSYDVLSDGHWCTVINGIPKSDQTIRFNVT</sequence>
<dbReference type="PANTHER" id="PTHR21666:SF270">
    <property type="entry name" value="MUREIN HYDROLASE ACTIVATOR ENVC"/>
    <property type="match status" value="1"/>
</dbReference>